<feature type="compositionally biased region" description="Pro residues" evidence="2">
    <location>
        <begin position="134"/>
        <end position="144"/>
    </location>
</feature>
<feature type="compositionally biased region" description="Low complexity" evidence="2">
    <location>
        <begin position="279"/>
        <end position="290"/>
    </location>
</feature>
<feature type="compositionally biased region" description="Polar residues" evidence="2">
    <location>
        <begin position="309"/>
        <end position="324"/>
    </location>
</feature>
<feature type="region of interest" description="Disordered" evidence="2">
    <location>
        <begin position="33"/>
        <end position="211"/>
    </location>
</feature>
<feature type="compositionally biased region" description="Pro residues" evidence="2">
    <location>
        <begin position="608"/>
        <end position="619"/>
    </location>
</feature>
<dbReference type="Proteomes" id="UP001165090">
    <property type="component" value="Unassembled WGS sequence"/>
</dbReference>
<evidence type="ECO:0000256" key="2">
    <source>
        <dbReference type="SAM" id="MobiDB-lite"/>
    </source>
</evidence>
<dbReference type="SUPFAM" id="SSF46565">
    <property type="entry name" value="Chaperone J-domain"/>
    <property type="match status" value="1"/>
</dbReference>
<feature type="compositionally biased region" description="Polar residues" evidence="2">
    <location>
        <begin position="86"/>
        <end position="106"/>
    </location>
</feature>
<sequence length="878" mass="90849">MSAASKKNDPFHFDEIYKQAGVEDLFVKKTMGELKQKQASAQMPSSSPVRPAPAATAPRPAPSPSNFDLDFLATIAGQGGTPPGPSKQNSSSSLAGPALQPQQQEVPKQAAAVKAREDPFALFEEVPGAAPPQKHIPPKVPAAPSPTDTGILLDFEASHVSAQPTHPPPRAPLQYQPLSSAISSGSSVQPLPQPPPPPYSDHLEHRVAPPGPVSVIPSLATVEAGTAGASAVPPPVPSFAGDNLNGRLGSAPLPATGATVVTASTEYSSQDFVHLHSQQQTLPQQSQAAPLSQHSQQEYHHIPEGPDFSQHSNSSSTLTWSHTPSGSGLSGYLKAFGKKAVRVAKAGLAQLEHALEGLDQQQQPQQQPQQYSHSSMRAPSSFGTSRGTSDTDGDGVSNDEALAWAVRLADLPPHAQQQELSHMAPPLRRKVIVILREQVRSEHEAAGGAAPGAVTSSGLGHGGHNGSSPVAAAGAPPPYGHGSPLPQRGSGSQDVMSLGLQPGGPRDRATHVPGSNVSQQPSPPLAYEDASQYTAAPARPVQPQPSQAAPLQPPPAADLLGLGSGEVLSNAAVLPVSSSEPVVDDLLGFGDRAPETHVVTPAAAPFPVAQPPGSKPPHSPQANSAVAGPAPAVAAVPAAPPPPPPAVVHIDDMDDFFSGGKAAAPQSDNGGGGSGLAMHNSSSAPNLGVARSAGAVGSSSSAAALADMLHGSDDEGGAGGADVDVSGYADLYKGEQGSSDEPEVRRRLRAQREAAKHAKMKAALAEKLAKEAEEAARREEQVTLKDQYKANIELWKSKNKGNIRGLLGSLHTVLWPDSGWAPVSVGDLLEPMQVKRVYMRANLLVHPDKVRQRNGSADQVAIADMVFDVLKEGWNAFR</sequence>
<feature type="compositionally biased region" description="Polar residues" evidence="2">
    <location>
        <begin position="176"/>
        <end position="188"/>
    </location>
</feature>
<feature type="region of interest" description="Disordered" evidence="2">
    <location>
        <begin position="359"/>
        <end position="397"/>
    </location>
</feature>
<dbReference type="Gene3D" id="1.10.287.110">
    <property type="entry name" value="DnaJ domain"/>
    <property type="match status" value="1"/>
</dbReference>
<evidence type="ECO:0000313" key="4">
    <source>
        <dbReference type="Proteomes" id="UP001165090"/>
    </source>
</evidence>
<gene>
    <name evidence="3" type="ORF">VaNZ11_000726</name>
</gene>
<name>A0ABQ5RN07_9CHLO</name>
<feature type="coiled-coil region" evidence="1">
    <location>
        <begin position="755"/>
        <end position="785"/>
    </location>
</feature>
<feature type="compositionally biased region" description="Low complexity" evidence="2">
    <location>
        <begin position="446"/>
        <end position="458"/>
    </location>
</feature>
<comment type="caution">
    <text evidence="3">The sequence shown here is derived from an EMBL/GenBank/DDBJ whole genome shotgun (WGS) entry which is preliminary data.</text>
</comment>
<dbReference type="PANTHER" id="PTHR23172">
    <property type="entry name" value="AUXILIN/CYCLIN G-ASSOCIATED KINASE-RELATED"/>
    <property type="match status" value="1"/>
</dbReference>
<evidence type="ECO:0000313" key="3">
    <source>
        <dbReference type="EMBL" id="GLI58938.1"/>
    </source>
</evidence>
<feature type="region of interest" description="Disordered" evidence="2">
    <location>
        <begin position="279"/>
        <end position="324"/>
    </location>
</feature>
<evidence type="ECO:0000256" key="1">
    <source>
        <dbReference type="SAM" id="Coils"/>
    </source>
</evidence>
<keyword evidence="1" id="KW-0175">Coiled coil</keyword>
<dbReference type="InterPro" id="IPR036869">
    <property type="entry name" value="J_dom_sf"/>
</dbReference>
<feature type="compositionally biased region" description="Low complexity" evidence="2">
    <location>
        <begin position="360"/>
        <end position="370"/>
    </location>
</feature>
<feature type="region of interest" description="Disordered" evidence="2">
    <location>
        <begin position="657"/>
        <end position="680"/>
    </location>
</feature>
<accession>A0ABQ5RN07</accession>
<keyword evidence="4" id="KW-1185">Reference proteome</keyword>
<feature type="compositionally biased region" description="Low complexity" evidence="2">
    <location>
        <begin position="535"/>
        <end position="550"/>
    </location>
</feature>
<organism evidence="3 4">
    <name type="scientific">Volvox africanus</name>
    <dbReference type="NCBI Taxonomy" id="51714"/>
    <lineage>
        <taxon>Eukaryota</taxon>
        <taxon>Viridiplantae</taxon>
        <taxon>Chlorophyta</taxon>
        <taxon>core chlorophytes</taxon>
        <taxon>Chlorophyceae</taxon>
        <taxon>CS clade</taxon>
        <taxon>Chlamydomonadales</taxon>
        <taxon>Volvocaceae</taxon>
        <taxon>Volvox</taxon>
    </lineage>
</organism>
<dbReference type="EMBL" id="BSDZ01000003">
    <property type="protein sequence ID" value="GLI58938.1"/>
    <property type="molecule type" value="Genomic_DNA"/>
</dbReference>
<dbReference type="PANTHER" id="PTHR23172:SF19">
    <property type="entry name" value="J DOMAIN-CONTAINING PROTEIN"/>
    <property type="match status" value="1"/>
</dbReference>
<reference evidence="3 4" key="1">
    <citation type="journal article" date="2023" name="IScience">
        <title>Expanded male sex-determining region conserved during the evolution of homothallism in the green alga Volvox.</title>
        <authorList>
            <person name="Yamamoto K."/>
            <person name="Matsuzaki R."/>
            <person name="Mahakham W."/>
            <person name="Heman W."/>
            <person name="Sekimoto H."/>
            <person name="Kawachi M."/>
            <person name="Minakuchi Y."/>
            <person name="Toyoda A."/>
            <person name="Nozaki H."/>
        </authorList>
    </citation>
    <scope>NUCLEOTIDE SEQUENCE [LARGE SCALE GENOMIC DNA]</scope>
    <source>
        <strain evidence="3 4">NIES-4468</strain>
    </source>
</reference>
<feature type="region of interest" description="Disordered" evidence="2">
    <location>
        <begin position="604"/>
        <end position="627"/>
    </location>
</feature>
<protein>
    <recommendedName>
        <fullName evidence="5">J domain-containing protein</fullName>
    </recommendedName>
</protein>
<proteinExistence type="predicted"/>
<feature type="compositionally biased region" description="Low complexity" evidence="2">
    <location>
        <begin position="44"/>
        <end position="58"/>
    </location>
</feature>
<feature type="compositionally biased region" description="Polar residues" evidence="2">
    <location>
        <begin position="371"/>
        <end position="390"/>
    </location>
</feature>
<feature type="region of interest" description="Disordered" evidence="2">
    <location>
        <begin position="443"/>
        <end position="562"/>
    </location>
</feature>
<feature type="compositionally biased region" description="Low complexity" evidence="2">
    <location>
        <begin position="466"/>
        <end position="484"/>
    </location>
</feature>
<evidence type="ECO:0008006" key="5">
    <source>
        <dbReference type="Google" id="ProtNLM"/>
    </source>
</evidence>